<dbReference type="PANTHER" id="PTHR48112:SF22">
    <property type="entry name" value="MITOCHONDRIAL TRANSCRIPTION FACTOR A, ISOFORM B"/>
    <property type="match status" value="1"/>
</dbReference>
<feature type="compositionally biased region" description="Basic and acidic residues" evidence="3">
    <location>
        <begin position="145"/>
        <end position="154"/>
    </location>
</feature>
<dbReference type="Pfam" id="PF00505">
    <property type="entry name" value="HMG_box"/>
    <property type="match status" value="1"/>
</dbReference>
<protein>
    <recommendedName>
        <fullName evidence="4">HMG box domain-containing protein</fullName>
    </recommendedName>
</protein>
<reference evidence="5" key="3">
    <citation type="submission" date="2025-09" db="UniProtKB">
        <authorList>
            <consortium name="Ensembl"/>
        </authorList>
    </citation>
    <scope>IDENTIFICATION</scope>
</reference>
<proteinExistence type="predicted"/>
<dbReference type="Gene3D" id="1.10.30.10">
    <property type="entry name" value="High mobility group box domain"/>
    <property type="match status" value="2"/>
</dbReference>
<feature type="domain" description="HMG box" evidence="4">
    <location>
        <begin position="13"/>
        <end position="74"/>
    </location>
</feature>
<dbReference type="InterPro" id="IPR036910">
    <property type="entry name" value="HMG_box_dom_sf"/>
</dbReference>
<sequence length="207" mass="23910">MGKNKPETIPIKPKGKLSSYLLFFISFKEQYKTNQTVPALNCIELSKKCSEKWKTISEEEKKKYEELARVHNARCVKKKNSDPLRGVRRSQRKRPGKKGTQTKRKRPLSAFFLFMAAHRPALEKSNPGWTMVEIAKKLGTMWHQQPDKDKEMYKQKAAQLRQKKRKGKAAGQGRSRGRSRKTGGSPHRGSKRREAAEDFDYEGSLFL</sequence>
<dbReference type="Pfam" id="PF09011">
    <property type="entry name" value="HMG_box_2"/>
    <property type="match status" value="1"/>
</dbReference>
<dbReference type="AlphaFoldDB" id="A0A8C3I133"/>
<organism evidence="5 6">
    <name type="scientific">Chrysemys picta bellii</name>
    <name type="common">Western painted turtle</name>
    <name type="synonym">Emys bellii</name>
    <dbReference type="NCBI Taxonomy" id="8478"/>
    <lineage>
        <taxon>Eukaryota</taxon>
        <taxon>Metazoa</taxon>
        <taxon>Chordata</taxon>
        <taxon>Craniata</taxon>
        <taxon>Vertebrata</taxon>
        <taxon>Euteleostomi</taxon>
        <taxon>Archelosauria</taxon>
        <taxon>Testudinata</taxon>
        <taxon>Testudines</taxon>
        <taxon>Cryptodira</taxon>
        <taxon>Durocryptodira</taxon>
        <taxon>Testudinoidea</taxon>
        <taxon>Emydidae</taxon>
        <taxon>Chrysemys</taxon>
    </lineage>
</organism>
<dbReference type="SUPFAM" id="SSF47095">
    <property type="entry name" value="HMG-box"/>
    <property type="match status" value="2"/>
</dbReference>
<dbReference type="OMA" id="MWSAKTD"/>
<feature type="region of interest" description="Disordered" evidence="3">
    <location>
        <begin position="77"/>
        <end position="104"/>
    </location>
</feature>
<evidence type="ECO:0000259" key="4">
    <source>
        <dbReference type="PROSITE" id="PS50118"/>
    </source>
</evidence>
<evidence type="ECO:0000256" key="2">
    <source>
        <dbReference type="PROSITE-ProRule" id="PRU00267"/>
    </source>
</evidence>
<dbReference type="Ensembl" id="ENSCPBT00000031430.1">
    <property type="protein sequence ID" value="ENSCPBP00000026682.1"/>
    <property type="gene ID" value="ENSCPBG00000018940.1"/>
</dbReference>
<dbReference type="GO" id="GO:0006357">
    <property type="term" value="P:regulation of transcription by RNA polymerase II"/>
    <property type="evidence" value="ECO:0007669"/>
    <property type="project" value="TreeGrafter"/>
</dbReference>
<feature type="DNA-binding region" description="HMG box" evidence="2">
    <location>
        <begin position="13"/>
        <end position="74"/>
    </location>
</feature>
<feature type="region of interest" description="Disordered" evidence="3">
    <location>
        <begin position="145"/>
        <end position="207"/>
    </location>
</feature>
<evidence type="ECO:0000256" key="3">
    <source>
        <dbReference type="SAM" id="MobiDB-lite"/>
    </source>
</evidence>
<feature type="compositionally biased region" description="Basic residues" evidence="3">
    <location>
        <begin position="86"/>
        <end position="104"/>
    </location>
</feature>
<dbReference type="GeneTree" id="ENSGT00940000154466"/>
<dbReference type="InterPro" id="IPR050342">
    <property type="entry name" value="HMGB"/>
</dbReference>
<keyword evidence="2" id="KW-0539">Nucleus</keyword>
<evidence type="ECO:0000313" key="5">
    <source>
        <dbReference type="Ensembl" id="ENSCPBP00000026682.1"/>
    </source>
</evidence>
<feature type="domain" description="HMG box" evidence="4">
    <location>
        <begin position="104"/>
        <end position="172"/>
    </location>
</feature>
<evidence type="ECO:0000313" key="6">
    <source>
        <dbReference type="Proteomes" id="UP000694380"/>
    </source>
</evidence>
<keyword evidence="1 2" id="KW-0238">DNA-binding</keyword>
<dbReference type="Proteomes" id="UP000694380">
    <property type="component" value="Chromosome 19"/>
</dbReference>
<dbReference type="PRINTS" id="PR00886">
    <property type="entry name" value="HIGHMOBLTY12"/>
</dbReference>
<reference evidence="5" key="1">
    <citation type="journal article" date="2015" name="Genome Biol. Evol.">
        <title>Physical Mapping and Refinement of the Painted Turtle Genome (Chrysemys picta) Inform Amniote Genome Evolution and Challenge Turtle-Bird Chromosomal Conservation.</title>
        <authorList>
            <person name="Badenhorst D."/>
            <person name="Hillier L.W."/>
            <person name="Literman R."/>
            <person name="Montiel E.E."/>
            <person name="Radhakrishnan S."/>
            <person name="Shen Y."/>
            <person name="Minx P."/>
            <person name="Janes D.E."/>
            <person name="Warren W.C."/>
            <person name="Edwards S.V."/>
            <person name="Valenzuela N."/>
        </authorList>
    </citation>
    <scope>NUCLEOTIDE SEQUENCE [LARGE SCALE GENOMIC DNA]</scope>
</reference>
<dbReference type="SMART" id="SM00398">
    <property type="entry name" value="HMG"/>
    <property type="match status" value="2"/>
</dbReference>
<reference evidence="5" key="2">
    <citation type="submission" date="2025-08" db="UniProtKB">
        <authorList>
            <consortium name="Ensembl"/>
        </authorList>
    </citation>
    <scope>IDENTIFICATION</scope>
</reference>
<keyword evidence="6" id="KW-1185">Reference proteome</keyword>
<feature type="DNA-binding region" description="HMG box" evidence="2">
    <location>
        <begin position="104"/>
        <end position="172"/>
    </location>
</feature>
<dbReference type="GO" id="GO:0005634">
    <property type="term" value="C:nucleus"/>
    <property type="evidence" value="ECO:0007669"/>
    <property type="project" value="UniProtKB-UniRule"/>
</dbReference>
<dbReference type="PANTHER" id="PTHR48112">
    <property type="entry name" value="HIGH MOBILITY GROUP PROTEIN DSP1"/>
    <property type="match status" value="1"/>
</dbReference>
<dbReference type="PROSITE" id="PS50118">
    <property type="entry name" value="HMG_BOX_2"/>
    <property type="match status" value="2"/>
</dbReference>
<name>A0A8C3I133_CHRPI</name>
<evidence type="ECO:0000256" key="1">
    <source>
        <dbReference type="ARBA" id="ARBA00023125"/>
    </source>
</evidence>
<dbReference type="GO" id="GO:0003677">
    <property type="term" value="F:DNA binding"/>
    <property type="evidence" value="ECO:0007669"/>
    <property type="project" value="UniProtKB-UniRule"/>
</dbReference>
<accession>A0A8C3I133</accession>
<dbReference type="InterPro" id="IPR009071">
    <property type="entry name" value="HMG_box_dom"/>
</dbReference>